<dbReference type="Proteomes" id="UP001491310">
    <property type="component" value="Unassembled WGS sequence"/>
</dbReference>
<gene>
    <name evidence="5" type="ORF">WJX75_007315</name>
</gene>
<keyword evidence="6" id="KW-1185">Reference proteome</keyword>
<evidence type="ECO:0000313" key="6">
    <source>
        <dbReference type="Proteomes" id="UP001491310"/>
    </source>
</evidence>
<dbReference type="Gene3D" id="3.40.630.30">
    <property type="match status" value="1"/>
</dbReference>
<sequence length="163" mass="18906">MEDPVLREATASEPLSLEEEYEMQRSWAEDENKCTFILMDRHKDESQGMCGDVNLYINDMDDHSAAEIEIMVAEPSSQRKGIAKEALLIMMLYGMEQLGLRKYVAKIGEKNEASQRLFKQLHFKEVGRSTVFREITFSVQVSDLQRQLLELKKELVYSKYDIS</sequence>
<keyword evidence="3" id="KW-0012">Acyltransferase</keyword>
<dbReference type="Pfam" id="PF13302">
    <property type="entry name" value="Acetyltransf_3"/>
    <property type="match status" value="1"/>
</dbReference>
<feature type="domain" description="N-acetyltransferase" evidence="4">
    <location>
        <begin position="4"/>
        <end position="124"/>
    </location>
</feature>
<evidence type="ECO:0000259" key="4">
    <source>
        <dbReference type="Pfam" id="PF13302"/>
    </source>
</evidence>
<evidence type="ECO:0000256" key="3">
    <source>
        <dbReference type="ARBA" id="ARBA00023315"/>
    </source>
</evidence>
<accession>A0ABR2YPY2</accession>
<reference evidence="5 6" key="1">
    <citation type="journal article" date="2024" name="Nat. Commun.">
        <title>Phylogenomics reveals the evolutionary origins of lichenization in chlorophyte algae.</title>
        <authorList>
            <person name="Puginier C."/>
            <person name="Libourel C."/>
            <person name="Otte J."/>
            <person name="Skaloud P."/>
            <person name="Haon M."/>
            <person name="Grisel S."/>
            <person name="Petersen M."/>
            <person name="Berrin J.G."/>
            <person name="Delaux P.M."/>
            <person name="Dal Grande F."/>
            <person name="Keller J."/>
        </authorList>
    </citation>
    <scope>NUCLEOTIDE SEQUENCE [LARGE SCALE GENOMIC DNA]</scope>
    <source>
        <strain evidence="5 6">SAG 216-7</strain>
    </source>
</reference>
<protein>
    <recommendedName>
        <fullName evidence="4">N-acetyltransferase domain-containing protein</fullName>
    </recommendedName>
</protein>
<comment type="similarity">
    <text evidence="1">Belongs to the acetyltransferase family. GNAT subfamily.</text>
</comment>
<evidence type="ECO:0000256" key="2">
    <source>
        <dbReference type="ARBA" id="ARBA00022679"/>
    </source>
</evidence>
<dbReference type="EMBL" id="JALJOT010000007">
    <property type="protein sequence ID" value="KAK9909110.1"/>
    <property type="molecule type" value="Genomic_DNA"/>
</dbReference>
<dbReference type="InterPro" id="IPR039135">
    <property type="entry name" value="NAT9-like"/>
</dbReference>
<name>A0ABR2YPY2_9CHLO</name>
<dbReference type="InterPro" id="IPR016181">
    <property type="entry name" value="Acyl_CoA_acyltransferase"/>
</dbReference>
<keyword evidence="2" id="KW-0808">Transferase</keyword>
<evidence type="ECO:0000256" key="1">
    <source>
        <dbReference type="ARBA" id="ARBA00009342"/>
    </source>
</evidence>
<dbReference type="SUPFAM" id="SSF55729">
    <property type="entry name" value="Acyl-CoA N-acyltransferases (Nat)"/>
    <property type="match status" value="1"/>
</dbReference>
<organism evidence="5 6">
    <name type="scientific">Coccomyxa subellipsoidea</name>
    <dbReference type="NCBI Taxonomy" id="248742"/>
    <lineage>
        <taxon>Eukaryota</taxon>
        <taxon>Viridiplantae</taxon>
        <taxon>Chlorophyta</taxon>
        <taxon>core chlorophytes</taxon>
        <taxon>Trebouxiophyceae</taxon>
        <taxon>Trebouxiophyceae incertae sedis</taxon>
        <taxon>Coccomyxaceae</taxon>
        <taxon>Coccomyxa</taxon>
    </lineage>
</organism>
<dbReference type="InterPro" id="IPR000182">
    <property type="entry name" value="GNAT_dom"/>
</dbReference>
<comment type="caution">
    <text evidence="5">The sequence shown here is derived from an EMBL/GenBank/DDBJ whole genome shotgun (WGS) entry which is preliminary data.</text>
</comment>
<proteinExistence type="inferred from homology"/>
<evidence type="ECO:0000313" key="5">
    <source>
        <dbReference type="EMBL" id="KAK9909110.1"/>
    </source>
</evidence>
<dbReference type="PANTHER" id="PTHR13256:SF16">
    <property type="entry name" value="ALPHA_BETA-TUBULIN-N-ACETYLTRANSFERASE 9"/>
    <property type="match status" value="1"/>
</dbReference>
<dbReference type="PANTHER" id="PTHR13256">
    <property type="entry name" value="N-ACETYLTRANSFERASE 9"/>
    <property type="match status" value="1"/>
</dbReference>